<evidence type="ECO:0000256" key="2">
    <source>
        <dbReference type="SAM" id="SignalP"/>
    </source>
</evidence>
<accession>A0A2P2JFA1</accession>
<dbReference type="PANTHER" id="PTHR31474">
    <property type="entry name" value="HR-LIKE LESION-INDUCER"/>
    <property type="match status" value="1"/>
</dbReference>
<evidence type="ECO:0000313" key="3">
    <source>
        <dbReference type="EMBL" id="MBW92153.1"/>
    </source>
</evidence>
<feature type="chain" id="PRO_5015111157" evidence="2">
    <location>
        <begin position="23"/>
        <end position="157"/>
    </location>
</feature>
<dbReference type="AlphaFoldDB" id="A0A2P2JFA1"/>
<keyword evidence="1" id="KW-0472">Membrane</keyword>
<feature type="transmembrane region" description="Helical" evidence="1">
    <location>
        <begin position="122"/>
        <end position="142"/>
    </location>
</feature>
<name>A0A2P2JFA1_RHIMU</name>
<keyword evidence="1" id="KW-0812">Transmembrane</keyword>
<dbReference type="Pfam" id="PF05514">
    <property type="entry name" value="HR_lesion"/>
    <property type="match status" value="1"/>
</dbReference>
<dbReference type="EMBL" id="GGEC01011670">
    <property type="protein sequence ID" value="MBW92153.1"/>
    <property type="molecule type" value="Transcribed_RNA"/>
</dbReference>
<dbReference type="PANTHER" id="PTHR31474:SF4">
    <property type="entry name" value="NICOTIANA LESION-INDUCING LIKE"/>
    <property type="match status" value="1"/>
</dbReference>
<proteinExistence type="predicted"/>
<keyword evidence="1" id="KW-1133">Transmembrane helix</keyword>
<keyword evidence="2" id="KW-0732">Signal</keyword>
<feature type="signal peptide" evidence="2">
    <location>
        <begin position="1"/>
        <end position="22"/>
    </location>
</feature>
<organism evidence="3">
    <name type="scientific">Rhizophora mucronata</name>
    <name type="common">Asiatic mangrove</name>
    <dbReference type="NCBI Taxonomy" id="61149"/>
    <lineage>
        <taxon>Eukaryota</taxon>
        <taxon>Viridiplantae</taxon>
        <taxon>Streptophyta</taxon>
        <taxon>Embryophyta</taxon>
        <taxon>Tracheophyta</taxon>
        <taxon>Spermatophyta</taxon>
        <taxon>Magnoliopsida</taxon>
        <taxon>eudicotyledons</taxon>
        <taxon>Gunneridae</taxon>
        <taxon>Pentapetalae</taxon>
        <taxon>rosids</taxon>
        <taxon>fabids</taxon>
        <taxon>Malpighiales</taxon>
        <taxon>Rhizophoraceae</taxon>
        <taxon>Rhizophora</taxon>
    </lineage>
</organism>
<sequence length="157" mass="17403">MGFASFLGRVLFASLFILSAWQMFNEFGDDGGPAAKELVGKLAVLKKHVSSHLGVEIPDIDVRHLVASIIVQKGLGGLLFIFGNLLGAYLLVFYLIVGSPILYDFYNYGQDEPEYHSLLNEFLLSVALLGSLLYFIGMKNLIPRRQHKKKVPKAKSS</sequence>
<feature type="transmembrane region" description="Helical" evidence="1">
    <location>
        <begin position="78"/>
        <end position="102"/>
    </location>
</feature>
<evidence type="ECO:0000256" key="1">
    <source>
        <dbReference type="SAM" id="Phobius"/>
    </source>
</evidence>
<reference evidence="3" key="1">
    <citation type="submission" date="2018-02" db="EMBL/GenBank/DDBJ databases">
        <title>Rhizophora mucronata_Transcriptome.</title>
        <authorList>
            <person name="Meera S.P."/>
            <person name="Sreeshan A."/>
            <person name="Augustine A."/>
        </authorList>
    </citation>
    <scope>NUCLEOTIDE SEQUENCE</scope>
    <source>
        <tissue evidence="3">Leaf</tissue>
    </source>
</reference>
<dbReference type="InterPro" id="IPR008637">
    <property type="entry name" value="HR_lesion"/>
</dbReference>
<protein>
    <submittedName>
        <fullName evidence="3">Uncharacterized protein</fullName>
    </submittedName>
</protein>